<dbReference type="EC" id="6.5.1.2" evidence="2 15"/>
<dbReference type="InterPro" id="IPR001357">
    <property type="entry name" value="BRCT_dom"/>
</dbReference>
<evidence type="ECO:0000256" key="5">
    <source>
        <dbReference type="ARBA" id="ARBA00022705"/>
    </source>
</evidence>
<dbReference type="Pfam" id="PF03119">
    <property type="entry name" value="DNA_ligase_ZBD"/>
    <property type="match status" value="1"/>
</dbReference>
<dbReference type="InterPro" id="IPR041663">
    <property type="entry name" value="DisA/LigA_HHH"/>
</dbReference>
<dbReference type="Pfam" id="PF12826">
    <property type="entry name" value="HHH_2"/>
    <property type="match status" value="1"/>
</dbReference>
<dbReference type="Pfam" id="PF03120">
    <property type="entry name" value="OB_DNA_ligase"/>
    <property type="match status" value="1"/>
</dbReference>
<dbReference type="SUPFAM" id="SSF52113">
    <property type="entry name" value="BRCT domain"/>
    <property type="match status" value="1"/>
</dbReference>
<dbReference type="Gene3D" id="2.40.50.140">
    <property type="entry name" value="Nucleic acid-binding proteins"/>
    <property type="match status" value="1"/>
</dbReference>
<feature type="binding site" evidence="15">
    <location>
        <position position="380"/>
    </location>
    <ligand>
        <name>NAD(+)</name>
        <dbReference type="ChEBI" id="CHEBI:57540"/>
    </ligand>
</feature>
<dbReference type="HAMAP" id="MF_01588">
    <property type="entry name" value="DNA_ligase_A"/>
    <property type="match status" value="1"/>
</dbReference>
<dbReference type="InterPro" id="IPR001679">
    <property type="entry name" value="DNA_ligase"/>
</dbReference>
<feature type="region of interest" description="Disordered" evidence="17">
    <location>
        <begin position="1"/>
        <end position="20"/>
    </location>
</feature>
<comment type="catalytic activity">
    <reaction evidence="13 15 16">
        <text>NAD(+) + (deoxyribonucleotide)n-3'-hydroxyl + 5'-phospho-(deoxyribonucleotide)m = (deoxyribonucleotide)n+m + AMP + beta-nicotinamide D-nucleotide.</text>
        <dbReference type="EC" id="6.5.1.2"/>
    </reaction>
</comment>
<dbReference type="eggNOG" id="COG0272">
    <property type="taxonomic scope" value="Bacteria"/>
</dbReference>
<dbReference type="InterPro" id="IPR012340">
    <property type="entry name" value="NA-bd_OB-fold"/>
</dbReference>
<dbReference type="SUPFAM" id="SSF50249">
    <property type="entry name" value="Nucleic acid-binding proteins"/>
    <property type="match status" value="1"/>
</dbReference>
<dbReference type="Pfam" id="PF14520">
    <property type="entry name" value="HHH_5"/>
    <property type="match status" value="1"/>
</dbReference>
<keyword evidence="6 15" id="KW-0479">Metal-binding</keyword>
<keyword evidence="9 15" id="KW-0460">Magnesium</keyword>
<dbReference type="InterPro" id="IPR033136">
    <property type="entry name" value="DNA_ligase_CS"/>
</dbReference>
<evidence type="ECO:0000256" key="17">
    <source>
        <dbReference type="SAM" id="MobiDB-lite"/>
    </source>
</evidence>
<dbReference type="Pfam" id="PF00533">
    <property type="entry name" value="BRCT"/>
    <property type="match status" value="1"/>
</dbReference>
<dbReference type="SMART" id="SM00532">
    <property type="entry name" value="LIGANc"/>
    <property type="match status" value="1"/>
</dbReference>
<evidence type="ECO:0000313" key="19">
    <source>
        <dbReference type="EMBL" id="EGI77793.1"/>
    </source>
</evidence>
<evidence type="ECO:0000256" key="3">
    <source>
        <dbReference type="ARBA" id="ARBA00013308"/>
    </source>
</evidence>
<evidence type="ECO:0000256" key="14">
    <source>
        <dbReference type="ARBA" id="ARBA00060881"/>
    </source>
</evidence>
<dbReference type="GO" id="GO:0006281">
    <property type="term" value="P:DNA repair"/>
    <property type="evidence" value="ECO:0007669"/>
    <property type="project" value="UniProtKB-KW"/>
</dbReference>
<dbReference type="GO" id="GO:0003677">
    <property type="term" value="F:DNA binding"/>
    <property type="evidence" value="ECO:0007669"/>
    <property type="project" value="InterPro"/>
</dbReference>
<evidence type="ECO:0000256" key="7">
    <source>
        <dbReference type="ARBA" id="ARBA00022763"/>
    </source>
</evidence>
<dbReference type="FunFam" id="3.40.50.10190:FF:000054">
    <property type="entry name" value="DNA ligase"/>
    <property type="match status" value="1"/>
</dbReference>
<dbReference type="InterPro" id="IPR003583">
    <property type="entry name" value="Hlx-hairpin-Hlx_DNA-bd_motif"/>
</dbReference>
<gene>
    <name evidence="15" type="primary">ligA</name>
    <name evidence="19" type="ORF">HGR_04838</name>
</gene>
<evidence type="ECO:0000256" key="16">
    <source>
        <dbReference type="RuleBase" id="RU000618"/>
    </source>
</evidence>
<keyword evidence="20" id="KW-1185">Reference proteome</keyword>
<evidence type="ECO:0000256" key="8">
    <source>
        <dbReference type="ARBA" id="ARBA00022833"/>
    </source>
</evidence>
<dbReference type="InterPro" id="IPR004149">
    <property type="entry name" value="Znf_DNAligase_C4"/>
</dbReference>
<dbReference type="Gene3D" id="6.20.10.30">
    <property type="match status" value="1"/>
</dbReference>
<dbReference type="NCBIfam" id="NF005932">
    <property type="entry name" value="PRK07956.1"/>
    <property type="match status" value="1"/>
</dbReference>
<feature type="binding site" evidence="15">
    <location>
        <begin position="98"/>
        <end position="99"/>
    </location>
    <ligand>
        <name>NAD(+)</name>
        <dbReference type="ChEBI" id="CHEBI:57540"/>
    </ligand>
</feature>
<dbReference type="Gene3D" id="3.40.50.10190">
    <property type="entry name" value="BRCT domain"/>
    <property type="match status" value="1"/>
</dbReference>
<evidence type="ECO:0000256" key="2">
    <source>
        <dbReference type="ARBA" id="ARBA00012722"/>
    </source>
</evidence>
<dbReference type="SUPFAM" id="SSF56091">
    <property type="entry name" value="DNA ligase/mRNA capping enzyme, catalytic domain"/>
    <property type="match status" value="2"/>
</dbReference>
<feature type="binding site" evidence="15">
    <location>
        <position position="233"/>
    </location>
    <ligand>
        <name>NAD(+)</name>
        <dbReference type="ChEBI" id="CHEBI:57540"/>
    </ligand>
</feature>
<dbReference type="GO" id="GO:0003911">
    <property type="term" value="F:DNA ligase (NAD+) activity"/>
    <property type="evidence" value="ECO:0007669"/>
    <property type="project" value="UniProtKB-UniRule"/>
</dbReference>
<feature type="binding site" evidence="15">
    <location>
        <begin position="49"/>
        <end position="53"/>
    </location>
    <ligand>
        <name>NAD(+)</name>
        <dbReference type="ChEBI" id="CHEBI:57540"/>
    </ligand>
</feature>
<dbReference type="GO" id="GO:0005829">
    <property type="term" value="C:cytosol"/>
    <property type="evidence" value="ECO:0007669"/>
    <property type="project" value="TreeGrafter"/>
</dbReference>
<dbReference type="FunFam" id="1.10.150.20:FF:000007">
    <property type="entry name" value="DNA ligase"/>
    <property type="match status" value="1"/>
</dbReference>
<protein>
    <recommendedName>
        <fullName evidence="3 15">DNA ligase</fullName>
        <ecNumber evidence="2 15">6.5.1.2</ecNumber>
    </recommendedName>
    <alternativeName>
        <fullName evidence="15">Polydeoxyribonucleotide synthase [NAD(+)]</fullName>
    </alternativeName>
</protein>
<feature type="binding site" evidence="15">
    <location>
        <position position="135"/>
    </location>
    <ligand>
        <name>NAD(+)</name>
        <dbReference type="ChEBI" id="CHEBI:57540"/>
    </ligand>
</feature>
<dbReference type="STRING" id="887062.HGR_04838"/>
<feature type="binding site" evidence="15">
    <location>
        <position position="356"/>
    </location>
    <ligand>
        <name>NAD(+)</name>
        <dbReference type="ChEBI" id="CHEBI:57540"/>
    </ligand>
</feature>
<dbReference type="RefSeq" id="WP_006296968.1">
    <property type="nucleotide sequence ID" value="NZ_AEGR01000042.1"/>
</dbReference>
<dbReference type="PROSITE" id="PS50172">
    <property type="entry name" value="BRCT"/>
    <property type="match status" value="1"/>
</dbReference>
<dbReference type="PROSITE" id="PS01056">
    <property type="entry name" value="DNA_LIGASE_N2"/>
    <property type="match status" value="1"/>
</dbReference>
<comment type="function">
    <text evidence="1 15">DNA ligase that catalyzes the formation of phosphodiester linkages between 5'-phosphoryl and 3'-hydroxyl groups in double-stranded DNA using NAD as a coenzyme and as the energy source for the reaction. It is essential for DNA replication and repair of damaged DNA.</text>
</comment>
<sequence>MTPDLFSGATDSHGASEPPPAAVRAAALRAQLHHHAHRYYVLDAPEIPDAEYDRLFQELQAIEAAHPELRTPDSPTQRVIGQVLDGLLPVRHAVPMLSIDTETDTTPEGARAFDTRVRKALGLGEGASPVEYAAELKFDGLAINLRYERGVLVQAATRGDGETGEDVTQNIRTINQIPLRLLAPTLPAARGSLPPSPSNAQDALEPGVRFALGLPGGETMTSWPPEVLEVRGEVYMRRDDFEALNERQREKIAAGAKGEKTFINPRNTAAGAVRQLDPAMAAQRPLSFYAYGLGEARGWTLPATHGQVMDAFVAMGLPVCEHRALGAGAEALVDFHARMGALRDSLPFDIDGVVYKVNSLALQQQLGFKSREPRWAVAHKYPAQEMLTTVQAIEVQVGRTGKLTPVAKLAPVFVGGVTVTNATLHNELEARRKDVRVGDTVIVRRAGDVIPEVVGVLPDKRPPGAPEFTMPTSCPVCGSAAVREEGEADHRCTGGLFCSAQRKQALLHFAQRRAMDIEGLGDKLVDQLVDGEVVKTLPDLYRLGLTSLAALERMAEKSAQNIVDALQKSKQTTLPRFLYGLGIRHVGESTAKDLARHFGQLDAIMDAGVEALMEAPDVGPVVAQSIRTFFEQAHNREVVEQLRACGVQWAEGEPAPRALLPLAGQTFVLTGTLPTLSREEAKEMLEAAGAKVAGSVSKKTSYVVAGEEAGSKLDKARELGVPVIDEAKMQALLKGEAA</sequence>
<dbReference type="SUPFAM" id="SSF47781">
    <property type="entry name" value="RuvA domain 2-like"/>
    <property type="match status" value="1"/>
</dbReference>
<evidence type="ECO:0000256" key="12">
    <source>
        <dbReference type="ARBA" id="ARBA00023211"/>
    </source>
</evidence>
<feature type="active site" description="N6-AMP-lysine intermediate" evidence="15">
    <location>
        <position position="137"/>
    </location>
</feature>
<dbReference type="Proteomes" id="UP000016368">
    <property type="component" value="Unassembled WGS sequence"/>
</dbReference>
<keyword evidence="12 15" id="KW-0464">Manganese</keyword>
<dbReference type="PROSITE" id="PS01055">
    <property type="entry name" value="DNA_LIGASE_N1"/>
    <property type="match status" value="1"/>
</dbReference>
<keyword evidence="11 15" id="KW-0234">DNA repair</keyword>
<comment type="cofactor">
    <cofactor evidence="15">
        <name>Mg(2+)</name>
        <dbReference type="ChEBI" id="CHEBI:18420"/>
    </cofactor>
    <cofactor evidence="15">
        <name>Mn(2+)</name>
        <dbReference type="ChEBI" id="CHEBI:29035"/>
    </cofactor>
</comment>
<keyword evidence="7 15" id="KW-0227">DNA damage</keyword>
<evidence type="ECO:0000259" key="18">
    <source>
        <dbReference type="PROSITE" id="PS50172"/>
    </source>
</evidence>
<dbReference type="CDD" id="cd00114">
    <property type="entry name" value="LIGANc"/>
    <property type="match status" value="1"/>
</dbReference>
<keyword evidence="10 15" id="KW-0520">NAD</keyword>
<reference evidence="19 20" key="1">
    <citation type="journal article" date="2011" name="EMBO J.">
        <title>Structural diversity of bacterial flagellar motors.</title>
        <authorList>
            <person name="Chen S."/>
            <person name="Beeby M."/>
            <person name="Murphy G.E."/>
            <person name="Leadbetter J.R."/>
            <person name="Hendrixson D.R."/>
            <person name="Briegel A."/>
            <person name="Li Z."/>
            <person name="Shi J."/>
            <person name="Tocheva E.I."/>
            <person name="Muller A."/>
            <person name="Dobro M.J."/>
            <person name="Jensen G.J."/>
        </authorList>
    </citation>
    <scope>NUCLEOTIDE SEQUENCE [LARGE SCALE GENOMIC DNA]</scope>
    <source>
        <strain evidence="19 20">ATCC 19624</strain>
    </source>
</reference>
<dbReference type="InterPro" id="IPR013839">
    <property type="entry name" value="DNAligase_adenylation"/>
</dbReference>
<dbReference type="FunFam" id="1.10.150.20:FF:000006">
    <property type="entry name" value="DNA ligase"/>
    <property type="match status" value="1"/>
</dbReference>
<dbReference type="NCBIfam" id="TIGR00575">
    <property type="entry name" value="dnlj"/>
    <property type="match status" value="1"/>
</dbReference>
<evidence type="ECO:0000256" key="10">
    <source>
        <dbReference type="ARBA" id="ARBA00023027"/>
    </source>
</evidence>
<dbReference type="InterPro" id="IPR004150">
    <property type="entry name" value="NAD_DNA_ligase_OB"/>
</dbReference>
<dbReference type="GO" id="GO:0006260">
    <property type="term" value="P:DNA replication"/>
    <property type="evidence" value="ECO:0007669"/>
    <property type="project" value="UniProtKB-KW"/>
</dbReference>
<name>F3KR92_9BURK</name>
<dbReference type="Gene3D" id="3.30.470.30">
    <property type="entry name" value="DNA ligase/mRNA capping enzyme"/>
    <property type="match status" value="1"/>
</dbReference>
<dbReference type="PANTHER" id="PTHR23389:SF9">
    <property type="entry name" value="DNA LIGASE"/>
    <property type="match status" value="1"/>
</dbReference>
<comment type="caution">
    <text evidence="15">Lacks conserved residue(s) required for the propagation of feature annotation.</text>
</comment>
<dbReference type="CDD" id="cd17748">
    <property type="entry name" value="BRCT_DNA_ligase_like"/>
    <property type="match status" value="1"/>
</dbReference>
<organism evidence="19 20">
    <name type="scientific">Hylemonella gracilis ATCC 19624</name>
    <dbReference type="NCBI Taxonomy" id="887062"/>
    <lineage>
        <taxon>Bacteria</taxon>
        <taxon>Pseudomonadati</taxon>
        <taxon>Pseudomonadota</taxon>
        <taxon>Betaproteobacteria</taxon>
        <taxon>Burkholderiales</taxon>
        <taxon>Comamonadaceae</taxon>
        <taxon>Hylemonella</taxon>
    </lineage>
</organism>
<dbReference type="InterPro" id="IPR018239">
    <property type="entry name" value="DNA_ligase_AS"/>
</dbReference>
<keyword evidence="4 15" id="KW-0436">Ligase</keyword>
<keyword evidence="5 15" id="KW-0235">DNA replication</keyword>
<dbReference type="SMART" id="SM00278">
    <property type="entry name" value="HhH1"/>
    <property type="match status" value="3"/>
</dbReference>
<dbReference type="PANTHER" id="PTHR23389">
    <property type="entry name" value="CHROMOSOME TRANSMISSION FIDELITY FACTOR 18"/>
    <property type="match status" value="1"/>
</dbReference>
<evidence type="ECO:0000256" key="1">
    <source>
        <dbReference type="ARBA" id="ARBA00004067"/>
    </source>
</evidence>
<dbReference type="OrthoDB" id="9759736at2"/>
<evidence type="ECO:0000313" key="20">
    <source>
        <dbReference type="Proteomes" id="UP000016368"/>
    </source>
</evidence>
<dbReference type="AlphaFoldDB" id="F3KR92"/>
<accession>F3KR92</accession>
<evidence type="ECO:0000256" key="9">
    <source>
        <dbReference type="ARBA" id="ARBA00022842"/>
    </source>
</evidence>
<proteinExistence type="inferred from homology"/>
<dbReference type="SMART" id="SM00292">
    <property type="entry name" value="BRCT"/>
    <property type="match status" value="1"/>
</dbReference>
<evidence type="ECO:0000256" key="11">
    <source>
        <dbReference type="ARBA" id="ARBA00023204"/>
    </source>
</evidence>
<dbReference type="PIRSF" id="PIRSF001604">
    <property type="entry name" value="LigA"/>
    <property type="match status" value="1"/>
</dbReference>
<dbReference type="Pfam" id="PF01653">
    <property type="entry name" value="DNA_ligase_aden"/>
    <property type="match status" value="2"/>
</dbReference>
<dbReference type="FunFam" id="2.40.50.140:FF:000012">
    <property type="entry name" value="DNA ligase"/>
    <property type="match status" value="1"/>
</dbReference>
<feature type="domain" description="BRCT" evidence="18">
    <location>
        <begin position="657"/>
        <end position="738"/>
    </location>
</feature>
<keyword evidence="8 15" id="KW-0862">Zinc</keyword>
<dbReference type="Gene3D" id="1.10.150.20">
    <property type="entry name" value="5' to 3' exonuclease, C-terminal subdomain"/>
    <property type="match status" value="2"/>
</dbReference>
<evidence type="ECO:0000256" key="13">
    <source>
        <dbReference type="ARBA" id="ARBA00034005"/>
    </source>
</evidence>
<dbReference type="Gene3D" id="1.10.287.610">
    <property type="entry name" value="Helix hairpin bin"/>
    <property type="match status" value="1"/>
</dbReference>
<feature type="binding site" evidence="15">
    <location>
        <position position="158"/>
    </location>
    <ligand>
        <name>NAD(+)</name>
        <dbReference type="ChEBI" id="CHEBI:57540"/>
    </ligand>
</feature>
<feature type="binding site" evidence="15">
    <location>
        <position position="477"/>
    </location>
    <ligand>
        <name>Zn(2+)</name>
        <dbReference type="ChEBI" id="CHEBI:29105"/>
    </ligand>
</feature>
<dbReference type="FunFam" id="1.10.287.610:FF:000002">
    <property type="entry name" value="DNA ligase"/>
    <property type="match status" value="1"/>
</dbReference>
<comment type="similarity">
    <text evidence="14 15">Belongs to the NAD-dependent DNA ligase family. LigA subfamily.</text>
</comment>
<dbReference type="InterPro" id="IPR010994">
    <property type="entry name" value="RuvA_2-like"/>
</dbReference>
<dbReference type="InterPro" id="IPR036420">
    <property type="entry name" value="BRCT_dom_sf"/>
</dbReference>
<feature type="binding site" evidence="15">
    <location>
        <position position="498"/>
    </location>
    <ligand>
        <name>Zn(2+)</name>
        <dbReference type="ChEBI" id="CHEBI:29105"/>
    </ligand>
</feature>
<dbReference type="GO" id="GO:0046872">
    <property type="term" value="F:metal ion binding"/>
    <property type="evidence" value="ECO:0007669"/>
    <property type="project" value="UniProtKB-KW"/>
</dbReference>
<dbReference type="InterPro" id="IPR013840">
    <property type="entry name" value="DNAligase_N"/>
</dbReference>
<comment type="caution">
    <text evidence="19">The sequence shown here is derived from an EMBL/GenBank/DDBJ whole genome shotgun (WGS) entry which is preliminary data.</text>
</comment>
<evidence type="ECO:0000256" key="4">
    <source>
        <dbReference type="ARBA" id="ARBA00022598"/>
    </source>
</evidence>
<evidence type="ECO:0000256" key="15">
    <source>
        <dbReference type="HAMAP-Rule" id="MF_01588"/>
    </source>
</evidence>
<dbReference type="EMBL" id="AEGR01000042">
    <property type="protein sequence ID" value="EGI77793.1"/>
    <property type="molecule type" value="Genomic_DNA"/>
</dbReference>
<feature type="binding site" evidence="15">
    <location>
        <position position="474"/>
    </location>
    <ligand>
        <name>Zn(2+)</name>
        <dbReference type="ChEBI" id="CHEBI:29105"/>
    </ligand>
</feature>
<evidence type="ECO:0000256" key="6">
    <source>
        <dbReference type="ARBA" id="ARBA00022723"/>
    </source>
</evidence>